<name>A0ABD1TN68_9LAMI</name>
<accession>A0ABD1TN68</accession>
<feature type="region of interest" description="Disordered" evidence="1">
    <location>
        <begin position="1"/>
        <end position="54"/>
    </location>
</feature>
<proteinExistence type="predicted"/>
<dbReference type="Proteomes" id="UP001604277">
    <property type="component" value="Unassembled WGS sequence"/>
</dbReference>
<evidence type="ECO:0000313" key="4">
    <source>
        <dbReference type="Proteomes" id="UP001604277"/>
    </source>
</evidence>
<dbReference type="InterPro" id="IPR004312">
    <property type="entry name" value="ATHILA_Orf1_C"/>
</dbReference>
<feature type="compositionally biased region" description="Polar residues" evidence="1">
    <location>
        <begin position="1"/>
        <end position="23"/>
    </location>
</feature>
<protein>
    <submittedName>
        <fullName evidence="3">RNA-dependent RNA polymerase 1</fullName>
    </submittedName>
</protein>
<evidence type="ECO:0000256" key="1">
    <source>
        <dbReference type="SAM" id="MobiDB-lite"/>
    </source>
</evidence>
<dbReference type="EMBL" id="JBFOLJ010000008">
    <property type="protein sequence ID" value="KAL2514144.1"/>
    <property type="molecule type" value="Genomic_DNA"/>
</dbReference>
<dbReference type="GO" id="GO:0003968">
    <property type="term" value="F:RNA-directed RNA polymerase activity"/>
    <property type="evidence" value="ECO:0007669"/>
    <property type="project" value="UniProtKB-KW"/>
</dbReference>
<gene>
    <name evidence="3" type="ORF">Fot_28115</name>
</gene>
<reference evidence="4" key="1">
    <citation type="submission" date="2024-07" db="EMBL/GenBank/DDBJ databases">
        <title>Two chromosome-level genome assemblies of Korean endemic species Abeliophyllum distichum and Forsythia ovata (Oleaceae).</title>
        <authorList>
            <person name="Jang H."/>
        </authorList>
    </citation>
    <scope>NUCLEOTIDE SEQUENCE [LARGE SCALE GENOMIC DNA]</scope>
</reference>
<keyword evidence="3" id="KW-0548">Nucleotidyltransferase</keyword>
<feature type="compositionally biased region" description="Basic and acidic residues" evidence="1">
    <location>
        <begin position="24"/>
        <end position="33"/>
    </location>
</feature>
<comment type="caution">
    <text evidence="3">The sequence shown here is derived from an EMBL/GenBank/DDBJ whole genome shotgun (WGS) entry which is preliminary data.</text>
</comment>
<sequence length="375" mass="43220">MASPRPSTANHHAATSNPGTTTIEVKHYRKTTENSKYPCKNQEDHSPEPSSTNIEVGTFSTRKRAQIGKGMHILPPSESDLNGFLQFTMKKDKGRYKHICGWQTYFSIQCPSYIELGREFYTTFEFKKLDDFTLNSPRVVQFRLMGKEFKLSITEFNVAFGFINEEYASFDEYLNSACDYSVNFEPVNLYKALSTSNYYDPSKSKDSYLRDPTLKYIHRFLAFTFRVNLSFWLASQFANVVTNKHPLILDSLITNLTVHENLIDLDDNDLHIACAMQPLDLYCLEIMGLVWKEVCVYHFHEPRHIAPRPTRTHPGTTHNERSIISYRPSTSIAPSKGQYDDRFEKLKLQLARMEKNMTTLFAHMGFTPPSPPPSM</sequence>
<dbReference type="AlphaFoldDB" id="A0ABD1TN68"/>
<keyword evidence="3" id="KW-0696">RNA-directed RNA polymerase</keyword>
<keyword evidence="4" id="KW-1185">Reference proteome</keyword>
<dbReference type="Pfam" id="PF03078">
    <property type="entry name" value="ATHILA"/>
    <property type="match status" value="1"/>
</dbReference>
<feature type="domain" description="Arabidopsis retrotransposon Orf1 C-terminal" evidence="2">
    <location>
        <begin position="100"/>
        <end position="225"/>
    </location>
</feature>
<keyword evidence="3" id="KW-0808">Transferase</keyword>
<organism evidence="3 4">
    <name type="scientific">Forsythia ovata</name>
    <dbReference type="NCBI Taxonomy" id="205694"/>
    <lineage>
        <taxon>Eukaryota</taxon>
        <taxon>Viridiplantae</taxon>
        <taxon>Streptophyta</taxon>
        <taxon>Embryophyta</taxon>
        <taxon>Tracheophyta</taxon>
        <taxon>Spermatophyta</taxon>
        <taxon>Magnoliopsida</taxon>
        <taxon>eudicotyledons</taxon>
        <taxon>Gunneridae</taxon>
        <taxon>Pentapetalae</taxon>
        <taxon>asterids</taxon>
        <taxon>lamiids</taxon>
        <taxon>Lamiales</taxon>
        <taxon>Oleaceae</taxon>
        <taxon>Forsythieae</taxon>
        <taxon>Forsythia</taxon>
    </lineage>
</organism>
<evidence type="ECO:0000313" key="3">
    <source>
        <dbReference type="EMBL" id="KAL2514144.1"/>
    </source>
</evidence>
<evidence type="ECO:0000259" key="2">
    <source>
        <dbReference type="Pfam" id="PF03078"/>
    </source>
</evidence>